<dbReference type="GO" id="GO:0016301">
    <property type="term" value="F:kinase activity"/>
    <property type="evidence" value="ECO:0007669"/>
    <property type="project" value="UniProtKB-KW"/>
</dbReference>
<evidence type="ECO:0000256" key="2">
    <source>
        <dbReference type="RuleBase" id="RU004324"/>
    </source>
</evidence>
<dbReference type="Gene3D" id="3.40.50.2020">
    <property type="match status" value="2"/>
</dbReference>
<keyword evidence="1 2" id="KW-0545">Nucleotide biosynthesis</keyword>
<dbReference type="PANTHER" id="PTHR10210:SF41">
    <property type="entry name" value="RIBOSE-PHOSPHATE PYROPHOSPHOKINASE 1, CHLOROPLASTIC"/>
    <property type="match status" value="1"/>
</dbReference>
<dbReference type="SUPFAM" id="SSF53271">
    <property type="entry name" value="PRTase-like"/>
    <property type="match status" value="2"/>
</dbReference>
<name>A0A1H8FGK3_9PROT</name>
<dbReference type="RefSeq" id="WP_090632330.1">
    <property type="nucleotide sequence ID" value="NZ_FOCP01000013.1"/>
</dbReference>
<keyword evidence="5" id="KW-0808">Transferase</keyword>
<dbReference type="Proteomes" id="UP000199459">
    <property type="component" value="Unassembled WGS sequence"/>
</dbReference>
<dbReference type="InterPro" id="IPR005946">
    <property type="entry name" value="Rib-P_diPkinase"/>
</dbReference>
<dbReference type="InterPro" id="IPR029099">
    <property type="entry name" value="Pribosyltran_N"/>
</dbReference>
<accession>A0A1H8FGK3</accession>
<proteinExistence type="inferred from homology"/>
<gene>
    <name evidence="5" type="ORF">SAMN05216325_11327</name>
</gene>
<reference evidence="5 6" key="1">
    <citation type="submission" date="2016-10" db="EMBL/GenBank/DDBJ databases">
        <authorList>
            <person name="de Groot N.N."/>
        </authorList>
    </citation>
    <scope>NUCLEOTIDE SEQUENCE [LARGE SCALE GENOMIC DNA]</scope>
    <source>
        <strain evidence="5 6">Nm22</strain>
    </source>
</reference>
<dbReference type="NCBIfam" id="NF005537">
    <property type="entry name" value="PRK07199.1"/>
    <property type="match status" value="1"/>
</dbReference>
<sequence>MHIMGFEDYRAQALALSVALQTEYREIRLHSFPDGESLVQVPVDLPDHVVLVRSLNQPNCKLIELLLSVSALRKHGARRISLVAPYLCYMRQDAENYPGEAISQQVIGRLLADNFDDVITVDPHLHRVQRLVQAIPARYALAVTAGGEIGRFLQQQYADALLVGPDSESEQWVSEIAVTIGFSYTVANKVRSGDKQVAITLPERDYAGQHAILVDDMASTGHTLAQAAESLLQNGARQVDAVVTHPLFCSDAEQVIRQSGVTRIWSSDSITHSTNAIYLVNVLAEAVRQIA</sequence>
<feature type="domain" description="Ribose-phosphate pyrophosphokinase N-terminal" evidence="4">
    <location>
        <begin position="6"/>
        <end position="112"/>
    </location>
</feature>
<evidence type="ECO:0000259" key="4">
    <source>
        <dbReference type="Pfam" id="PF13793"/>
    </source>
</evidence>
<comment type="similarity">
    <text evidence="2">Belongs to the ribose-phosphate pyrophosphokinase family.</text>
</comment>
<evidence type="ECO:0000256" key="1">
    <source>
        <dbReference type="ARBA" id="ARBA00022727"/>
    </source>
</evidence>
<feature type="domain" description="Phosphoribosyltransferase" evidence="3">
    <location>
        <begin position="151"/>
        <end position="245"/>
    </location>
</feature>
<dbReference type="OrthoDB" id="324294at2"/>
<dbReference type="GO" id="GO:0000287">
    <property type="term" value="F:magnesium ion binding"/>
    <property type="evidence" value="ECO:0007669"/>
    <property type="project" value="InterPro"/>
</dbReference>
<protein>
    <submittedName>
        <fullName evidence="5">Ribose-phosphate pyrophosphokinase</fullName>
    </submittedName>
</protein>
<evidence type="ECO:0000259" key="3">
    <source>
        <dbReference type="Pfam" id="PF00156"/>
    </source>
</evidence>
<dbReference type="GO" id="GO:0002189">
    <property type="term" value="C:ribose phosphate diphosphokinase complex"/>
    <property type="evidence" value="ECO:0007669"/>
    <property type="project" value="TreeGrafter"/>
</dbReference>
<dbReference type="NCBIfam" id="TIGR01251">
    <property type="entry name" value="ribP_PPkin"/>
    <property type="match status" value="1"/>
</dbReference>
<dbReference type="SMART" id="SM01400">
    <property type="entry name" value="Pribosyltran_N"/>
    <property type="match status" value="1"/>
</dbReference>
<dbReference type="Pfam" id="PF00156">
    <property type="entry name" value="Pribosyltran"/>
    <property type="match status" value="1"/>
</dbReference>
<dbReference type="AlphaFoldDB" id="A0A1H8FGK3"/>
<dbReference type="STRING" id="917.SAMN05216326_1029"/>
<dbReference type="GO" id="GO:0006015">
    <property type="term" value="P:5-phosphoribose 1-diphosphate biosynthetic process"/>
    <property type="evidence" value="ECO:0007669"/>
    <property type="project" value="TreeGrafter"/>
</dbReference>
<dbReference type="Pfam" id="PF13793">
    <property type="entry name" value="Pribosyltran_N"/>
    <property type="match status" value="1"/>
</dbReference>
<evidence type="ECO:0000313" key="6">
    <source>
        <dbReference type="Proteomes" id="UP000199459"/>
    </source>
</evidence>
<dbReference type="InterPro" id="IPR000836">
    <property type="entry name" value="PRTase_dom"/>
</dbReference>
<dbReference type="InterPro" id="IPR029057">
    <property type="entry name" value="PRTase-like"/>
</dbReference>
<dbReference type="GO" id="GO:0004749">
    <property type="term" value="F:ribose phosphate diphosphokinase activity"/>
    <property type="evidence" value="ECO:0007669"/>
    <property type="project" value="TreeGrafter"/>
</dbReference>
<dbReference type="GO" id="GO:0006164">
    <property type="term" value="P:purine nucleotide biosynthetic process"/>
    <property type="evidence" value="ECO:0007669"/>
    <property type="project" value="TreeGrafter"/>
</dbReference>
<evidence type="ECO:0000313" key="5">
    <source>
        <dbReference type="EMBL" id="SEN30752.1"/>
    </source>
</evidence>
<keyword evidence="5" id="KW-0418">Kinase</keyword>
<organism evidence="5 6">
    <name type="scientific">Nitrosomonas marina</name>
    <dbReference type="NCBI Taxonomy" id="917"/>
    <lineage>
        <taxon>Bacteria</taxon>
        <taxon>Pseudomonadati</taxon>
        <taxon>Pseudomonadota</taxon>
        <taxon>Betaproteobacteria</taxon>
        <taxon>Nitrosomonadales</taxon>
        <taxon>Nitrosomonadaceae</taxon>
        <taxon>Nitrosomonas</taxon>
    </lineage>
</organism>
<dbReference type="EMBL" id="FOCP01000013">
    <property type="protein sequence ID" value="SEN30752.1"/>
    <property type="molecule type" value="Genomic_DNA"/>
</dbReference>
<dbReference type="PANTHER" id="PTHR10210">
    <property type="entry name" value="RIBOSE-PHOSPHATE DIPHOSPHOKINASE FAMILY MEMBER"/>
    <property type="match status" value="1"/>
</dbReference>
<dbReference type="CDD" id="cd06223">
    <property type="entry name" value="PRTases_typeI"/>
    <property type="match status" value="1"/>
</dbReference>
<dbReference type="GO" id="GO:0005737">
    <property type="term" value="C:cytoplasm"/>
    <property type="evidence" value="ECO:0007669"/>
    <property type="project" value="TreeGrafter"/>
</dbReference>